<dbReference type="CDD" id="cd13127">
    <property type="entry name" value="MATE_tuaB_like"/>
    <property type="match status" value="1"/>
</dbReference>
<proteinExistence type="inferred from homology"/>
<feature type="transmembrane region" description="Helical" evidence="7">
    <location>
        <begin position="391"/>
        <end position="412"/>
    </location>
</feature>
<feature type="transmembrane region" description="Helical" evidence="7">
    <location>
        <begin position="303"/>
        <end position="328"/>
    </location>
</feature>
<feature type="transmembrane region" description="Helical" evidence="7">
    <location>
        <begin position="424"/>
        <end position="446"/>
    </location>
</feature>
<accession>A0A4V0YD99</accession>
<comment type="subcellular location">
    <subcellularLocation>
        <location evidence="1">Cell membrane</location>
        <topology evidence="1">Multi-pass membrane protein</topology>
    </subcellularLocation>
</comment>
<dbReference type="RefSeq" id="WP_129388412.1">
    <property type="nucleotide sequence ID" value="NZ_CP035494.1"/>
</dbReference>
<evidence type="ECO:0000313" key="9">
    <source>
        <dbReference type="Proteomes" id="UP000293995"/>
    </source>
</evidence>
<dbReference type="OrthoDB" id="9770347at2"/>
<protein>
    <submittedName>
        <fullName evidence="8">Lipopolysaccharide biosynthesis protein</fullName>
    </submittedName>
</protein>
<evidence type="ECO:0000256" key="2">
    <source>
        <dbReference type="ARBA" id="ARBA00007430"/>
    </source>
</evidence>
<feature type="transmembrane region" description="Helical" evidence="7">
    <location>
        <begin position="368"/>
        <end position="385"/>
    </location>
</feature>
<dbReference type="GO" id="GO:0005886">
    <property type="term" value="C:plasma membrane"/>
    <property type="evidence" value="ECO:0007669"/>
    <property type="project" value="UniProtKB-SubCell"/>
</dbReference>
<evidence type="ECO:0000256" key="5">
    <source>
        <dbReference type="ARBA" id="ARBA00022989"/>
    </source>
</evidence>
<feature type="transmembrane region" description="Helical" evidence="7">
    <location>
        <begin position="57"/>
        <end position="81"/>
    </location>
</feature>
<keyword evidence="9" id="KW-1185">Reference proteome</keyword>
<dbReference type="PANTHER" id="PTHR30250">
    <property type="entry name" value="PST FAMILY PREDICTED COLANIC ACID TRANSPORTER"/>
    <property type="match status" value="1"/>
</dbReference>
<evidence type="ECO:0000313" key="8">
    <source>
        <dbReference type="EMBL" id="QAY59971.1"/>
    </source>
</evidence>
<evidence type="ECO:0000256" key="6">
    <source>
        <dbReference type="ARBA" id="ARBA00023136"/>
    </source>
</evidence>
<dbReference type="Proteomes" id="UP000293995">
    <property type="component" value="Chromosome"/>
</dbReference>
<keyword evidence="5 7" id="KW-1133">Transmembrane helix</keyword>
<name>A0A4V0YD99_9MICO</name>
<evidence type="ECO:0000256" key="3">
    <source>
        <dbReference type="ARBA" id="ARBA00022475"/>
    </source>
</evidence>
<gene>
    <name evidence="8" type="ORF">ET475_08165</name>
</gene>
<evidence type="ECO:0000256" key="7">
    <source>
        <dbReference type="SAM" id="Phobius"/>
    </source>
</evidence>
<reference evidence="8 9" key="1">
    <citation type="submission" date="2019-01" db="EMBL/GenBank/DDBJ databases">
        <title>Genome sequencing of strain DFW100M-13.</title>
        <authorList>
            <person name="Heo J."/>
            <person name="Kim S.-J."/>
            <person name="Kim J.-S."/>
            <person name="Hong S.-B."/>
            <person name="Kwon S.-W."/>
        </authorList>
    </citation>
    <scope>NUCLEOTIDE SEQUENCE [LARGE SCALE GENOMIC DNA]</scope>
    <source>
        <strain evidence="8 9">DFW100M-13</strain>
    </source>
</reference>
<feature type="transmembrane region" description="Helical" evidence="7">
    <location>
        <begin position="452"/>
        <end position="476"/>
    </location>
</feature>
<dbReference type="Pfam" id="PF13440">
    <property type="entry name" value="Polysacc_synt_3"/>
    <property type="match status" value="1"/>
</dbReference>
<organism evidence="8 9">
    <name type="scientific">Microbacterium protaetiae</name>
    <dbReference type="NCBI Taxonomy" id="2509458"/>
    <lineage>
        <taxon>Bacteria</taxon>
        <taxon>Bacillati</taxon>
        <taxon>Actinomycetota</taxon>
        <taxon>Actinomycetes</taxon>
        <taxon>Micrococcales</taxon>
        <taxon>Microbacteriaceae</taxon>
        <taxon>Microbacterium</taxon>
    </lineage>
</organism>
<dbReference type="KEGG" id="mprt:ET475_08165"/>
<comment type="similarity">
    <text evidence="2">Belongs to the polysaccharide synthase family.</text>
</comment>
<feature type="transmembrane region" description="Helical" evidence="7">
    <location>
        <begin position="340"/>
        <end position="361"/>
    </location>
</feature>
<sequence length="526" mass="55670">MAGGGGADGRVNEHGQLADKAITSVMWSAAQRWVVRIAGFVTILILTRLLSPQDFGTVAIATSMLPIVNVLADMGFSSYIMQASHVDRRMLSTAFWFTTAAGVVLAGGLFLSAPVIALIFNISDVSGVVRGLVPAVLLVTASTVPMSLLRRRMRFRALAAQSICAALVGQAAAVALALMGFGVWALIAQTVLNQLVTFVFCWFSARWIPRLSFSLAEFKAMSTFGIKVVSVEIVGVGRSLAENAIIVAALGPAGLGYLNIAQRLIQVVQDVSAAAIVPVSTVVFAQVRGEADRLRSAYSRSLSMGYGVIIPVMIVIALVSPIILPAFFGQVWVPSVAASQVLAVASIFVTGALIDYGLLYGVGKPGMWLIYATAIDGLTILSAALTARFGLVSWALGFLVVAIVATIVRWALVAHVLAVRWQSVASPFFRAMATAAVSGALGYAAYVLSQPLGPVACVVLTGTAVLLAQFGAMFVIMRATFREVVRLVSQRLPIVSKSTTNWTQRLSRTVSVRERAASSDSVEKDM</sequence>
<feature type="transmembrane region" description="Helical" evidence="7">
    <location>
        <begin position="93"/>
        <end position="120"/>
    </location>
</feature>
<keyword evidence="4 7" id="KW-0812">Transmembrane</keyword>
<dbReference type="EMBL" id="CP035494">
    <property type="protein sequence ID" value="QAY59971.1"/>
    <property type="molecule type" value="Genomic_DNA"/>
</dbReference>
<keyword evidence="6 7" id="KW-0472">Membrane</keyword>
<dbReference type="AlphaFoldDB" id="A0A4V0YD99"/>
<dbReference type="InterPro" id="IPR050833">
    <property type="entry name" value="Poly_Biosynth_Transport"/>
</dbReference>
<evidence type="ECO:0000256" key="4">
    <source>
        <dbReference type="ARBA" id="ARBA00022692"/>
    </source>
</evidence>
<feature type="transmembrane region" description="Helical" evidence="7">
    <location>
        <begin position="162"/>
        <end position="185"/>
    </location>
</feature>
<evidence type="ECO:0000256" key="1">
    <source>
        <dbReference type="ARBA" id="ARBA00004651"/>
    </source>
</evidence>
<feature type="transmembrane region" description="Helical" evidence="7">
    <location>
        <begin position="132"/>
        <end position="150"/>
    </location>
</feature>
<dbReference type="PANTHER" id="PTHR30250:SF10">
    <property type="entry name" value="LIPOPOLYSACCHARIDE BIOSYNTHESIS PROTEIN WZXC"/>
    <property type="match status" value="1"/>
</dbReference>
<feature type="transmembrane region" description="Helical" evidence="7">
    <location>
        <begin position="33"/>
        <end position="51"/>
    </location>
</feature>
<keyword evidence="3" id="KW-1003">Cell membrane</keyword>